<dbReference type="EMBL" id="JANCLU010000012">
    <property type="protein sequence ID" value="MCP8939517.1"/>
    <property type="molecule type" value="Genomic_DNA"/>
</dbReference>
<proteinExistence type="predicted"/>
<gene>
    <name evidence="1" type="ORF">NK718_13405</name>
</gene>
<keyword evidence="2" id="KW-1185">Reference proteome</keyword>
<organism evidence="1 2">
    <name type="scientific">Alsobacter ponti</name>
    <dbReference type="NCBI Taxonomy" id="2962936"/>
    <lineage>
        <taxon>Bacteria</taxon>
        <taxon>Pseudomonadati</taxon>
        <taxon>Pseudomonadota</taxon>
        <taxon>Alphaproteobacteria</taxon>
        <taxon>Hyphomicrobiales</taxon>
        <taxon>Alsobacteraceae</taxon>
        <taxon>Alsobacter</taxon>
    </lineage>
</organism>
<protein>
    <submittedName>
        <fullName evidence="1">CesT family type III secretion system chaperone</fullName>
    </submittedName>
</protein>
<dbReference type="InterPro" id="IPR010261">
    <property type="entry name" value="Tir_chaperone"/>
</dbReference>
<reference evidence="1 2" key="1">
    <citation type="submission" date="2022-07" db="EMBL/GenBank/DDBJ databases">
        <authorList>
            <person name="Li W.-J."/>
            <person name="Deng Q.-Q."/>
        </authorList>
    </citation>
    <scope>NUCLEOTIDE SEQUENCE [LARGE SCALE GENOMIC DNA]</scope>
    <source>
        <strain evidence="1 2">SYSU M60028</strain>
    </source>
</reference>
<evidence type="ECO:0000313" key="2">
    <source>
        <dbReference type="Proteomes" id="UP001205890"/>
    </source>
</evidence>
<sequence>MADVLSRLTAALWSHLGLPGEPGENPLLRIDGVGVAFAPTRDMRRVLARARIGALSPAAAERERQVRALLRDNYRHLLGCPAWVGTDAQGAVRAEAVLDPARPVAAVAADIAWVADRARALVPVLRRETATRAGRQSGASHEDLLILKP</sequence>
<name>A0ABT1LDE2_9HYPH</name>
<accession>A0ABT1LDE2</accession>
<dbReference type="Pfam" id="PF05932">
    <property type="entry name" value="CesT"/>
    <property type="match status" value="1"/>
</dbReference>
<evidence type="ECO:0000313" key="1">
    <source>
        <dbReference type="EMBL" id="MCP8939517.1"/>
    </source>
</evidence>
<comment type="caution">
    <text evidence="1">The sequence shown here is derived from an EMBL/GenBank/DDBJ whole genome shotgun (WGS) entry which is preliminary data.</text>
</comment>
<dbReference type="RefSeq" id="WP_254743150.1">
    <property type="nucleotide sequence ID" value="NZ_JANCLU010000012.1"/>
</dbReference>
<dbReference type="Proteomes" id="UP001205890">
    <property type="component" value="Unassembled WGS sequence"/>
</dbReference>